<keyword evidence="5" id="KW-0548">Nucleotidyltransferase</keyword>
<reference evidence="3 8" key="3">
    <citation type="journal article" date="2022" name="Front. Microbiol.">
        <title>Commensal bacteria contribute to the growth of multidrug-resistant Avibacterium paragallinarum in chickens.</title>
        <authorList>
            <person name="Zhu J."/>
            <person name="Chen Y."/>
            <person name="Wu Y."/>
            <person name="Wang Y."/>
            <person name="Zhu K."/>
        </authorList>
    </citation>
    <scope>NUCLEOTIDE SEQUENCE [LARGE SCALE GENOMIC DNA]</scope>
    <source>
        <strain evidence="3 8">AV25</strain>
    </source>
</reference>
<dbReference type="InterPro" id="IPR003329">
    <property type="entry name" value="Cytidylyl_trans"/>
</dbReference>
<dbReference type="Gene3D" id="3.90.550.10">
    <property type="entry name" value="Spore Coat Polysaccharide Biosynthesis Protein SpsA, Chain A"/>
    <property type="match status" value="1"/>
</dbReference>
<dbReference type="EMBL" id="QJPJ01000011">
    <property type="protein sequence ID" value="PXZ38752.1"/>
    <property type="molecule type" value="Genomic_DNA"/>
</dbReference>
<organism evidence="5 7">
    <name type="scientific">Avibacterium paragallinarum</name>
    <name type="common">Haemophilus gallinarum</name>
    <dbReference type="NCBI Taxonomy" id="728"/>
    <lineage>
        <taxon>Bacteria</taxon>
        <taxon>Pseudomonadati</taxon>
        <taxon>Pseudomonadota</taxon>
        <taxon>Gammaproteobacteria</taxon>
        <taxon>Pasteurellales</taxon>
        <taxon>Pasteurellaceae</taxon>
        <taxon>Avibacterium</taxon>
    </lineage>
</organism>
<dbReference type="SUPFAM" id="SSF53448">
    <property type="entry name" value="Nucleotide-diphospho-sugar transferases"/>
    <property type="match status" value="1"/>
</dbReference>
<dbReference type="SUPFAM" id="SSF52266">
    <property type="entry name" value="SGNH hydrolase"/>
    <property type="match status" value="1"/>
</dbReference>
<dbReference type="Gene3D" id="3.40.50.1110">
    <property type="entry name" value="SGNH hydrolase"/>
    <property type="match status" value="1"/>
</dbReference>
<keyword evidence="8" id="KW-1185">Reference proteome</keyword>
<evidence type="ECO:0000313" key="4">
    <source>
        <dbReference type="EMBL" id="PXZ38752.1"/>
    </source>
</evidence>
<gene>
    <name evidence="4" type="ORF">DM482_07960</name>
    <name evidence="5" type="ORF">EIG79_08275</name>
    <name evidence="3" type="ORF">M5S13_05225</name>
</gene>
<dbReference type="PANTHER" id="PTHR21485">
    <property type="entry name" value="HAD SUPERFAMILY MEMBERS CMAS AND KDSC"/>
    <property type="match status" value="1"/>
</dbReference>
<dbReference type="Pfam" id="PF02348">
    <property type="entry name" value="CTP_transf_3"/>
    <property type="match status" value="1"/>
</dbReference>
<proteinExistence type="predicted"/>
<dbReference type="Pfam" id="PF13472">
    <property type="entry name" value="Lipase_GDSL_2"/>
    <property type="match status" value="1"/>
</dbReference>
<feature type="domain" description="SGNH hydrolase-type esterase" evidence="2">
    <location>
        <begin position="263"/>
        <end position="409"/>
    </location>
</feature>
<name>A0A0F5EQP3_AVIPA</name>
<dbReference type="GeneID" id="66255704"/>
<reference evidence="5 7" key="2">
    <citation type="submission" date="2018-11" db="EMBL/GenBank/DDBJ databases">
        <title>Sequencing Av. paragallinarum serogroups.</title>
        <authorList>
            <person name="Hellmuth J.E."/>
            <person name="Boucher C.E."/>
            <person name="Cason E.D."/>
        </authorList>
    </citation>
    <scope>NUCLEOTIDE SEQUENCE [LARGE SCALE GENOMIC DNA]</scope>
    <source>
        <strain evidence="5 7">SA-3</strain>
    </source>
</reference>
<accession>A0A0F5EQP3</accession>
<keyword evidence="5" id="KW-0808">Transferase</keyword>
<dbReference type="InterPro" id="IPR036514">
    <property type="entry name" value="SGNH_hydro_sf"/>
</dbReference>
<dbReference type="PANTHER" id="PTHR21485:SF6">
    <property type="entry name" value="N-ACYLNEURAMINATE CYTIDYLYLTRANSFERASE-RELATED"/>
    <property type="match status" value="1"/>
</dbReference>
<dbReference type="InterPro" id="IPR013830">
    <property type="entry name" value="SGNH_hydro"/>
</dbReference>
<evidence type="ECO:0000313" key="3">
    <source>
        <dbReference type="EMBL" id="MEE6041287.1"/>
    </source>
</evidence>
<dbReference type="KEGG" id="apag:EIA51_04605"/>
<comment type="caution">
    <text evidence="5">The sequence shown here is derived from an EMBL/GenBank/DDBJ whole genome shotgun (WGS) entry which is preliminary data.</text>
</comment>
<dbReference type="RefSeq" id="WP_046097373.1">
    <property type="nucleotide sequence ID" value="NZ_CP034110.1"/>
</dbReference>
<dbReference type="InterPro" id="IPR029044">
    <property type="entry name" value="Nucleotide-diphossugar_trans"/>
</dbReference>
<dbReference type="AlphaFoldDB" id="A0A0F5EQP3"/>
<protein>
    <submittedName>
        <fullName evidence="5">Acylneuraminate cytidylyltransferase</fullName>
    </submittedName>
    <submittedName>
        <fullName evidence="3">GDSL-type esterase/lipase family protein</fullName>
    </submittedName>
</protein>
<dbReference type="GO" id="GO:0008781">
    <property type="term" value="F:N-acylneuraminate cytidylyltransferase activity"/>
    <property type="evidence" value="ECO:0007669"/>
    <property type="project" value="TreeGrafter"/>
</dbReference>
<dbReference type="EMBL" id="RQXS01000039">
    <property type="protein sequence ID" value="RZN57997.1"/>
    <property type="molecule type" value="Genomic_DNA"/>
</dbReference>
<evidence type="ECO:0000313" key="6">
    <source>
        <dbReference type="Proteomes" id="UP000247594"/>
    </source>
</evidence>
<evidence type="ECO:0000256" key="1">
    <source>
        <dbReference type="ARBA" id="ARBA00022490"/>
    </source>
</evidence>
<dbReference type="Proteomes" id="UP000294229">
    <property type="component" value="Unassembled WGS sequence"/>
</dbReference>
<dbReference type="CDD" id="cd02513">
    <property type="entry name" value="CMP-NeuAc_Synthase"/>
    <property type="match status" value="1"/>
</dbReference>
<evidence type="ECO:0000313" key="7">
    <source>
        <dbReference type="Proteomes" id="UP000294229"/>
    </source>
</evidence>
<keyword evidence="1" id="KW-0963">Cytoplasm</keyword>
<dbReference type="GO" id="GO:0016788">
    <property type="term" value="F:hydrolase activity, acting on ester bonds"/>
    <property type="evidence" value="ECO:0007669"/>
    <property type="project" value="UniProtKB-ARBA"/>
</dbReference>
<sequence>MKKIAIIPARSGSKGLPNKNVLLVSGKPLIAFSIEAALESKEFDKIIVTTDSQEYIDLLSHYPIDFIHRDADLATDSASSYVVIEDVLHKYKNITFDYFVLLQPTSPLRTAKHIIDANRRFESHFRKFDFLVSVSSAHKPTTLTRPIEQDETLKHFKLDYSNYARQNYSPEYSPNGAIFSAKPLAYLAQKHFYGKKCLAYFMDKESSIDIDDKLDFEYFYSIIQQRNKREILLSQIKQRIEYKKHLFSKIQEITFIGHSILDRWTIQTLGKYKITNLAISGIATQEYQSLILDSGLLKNVGNKTIIMLGTNDIISKNWNKEENLLAIQKLIDSIKSLNPNTVVYFLEISPTALRLDRNNNKIKEFNHYLKNNLKDIEWIDLYDEYSDKYGKLDLSLSDDGLHFNAEGYTKLYSILTKKLDNKKQ</sequence>
<dbReference type="Proteomes" id="UP000247594">
    <property type="component" value="Unassembled WGS sequence"/>
</dbReference>
<reference evidence="4 6" key="1">
    <citation type="submission" date="2018-06" db="EMBL/GenBank/DDBJ databases">
        <authorList>
            <person name="Teymurazov M."/>
            <person name="Kislichkina A."/>
            <person name="Abaymova A."/>
            <person name="Mukhina T."/>
            <person name="Mayskaya N."/>
            <person name="Svetoch E."/>
            <person name="Bogun A."/>
        </authorList>
    </citation>
    <scope>NUCLEOTIDE SEQUENCE [LARGE SCALE GENOMIC DNA]</scope>
    <source>
        <strain evidence="4 6">SCPM-O-B-8406</strain>
    </source>
</reference>
<dbReference type="EMBL" id="JAMDKF010000008">
    <property type="protein sequence ID" value="MEE6041287.1"/>
    <property type="molecule type" value="Genomic_DNA"/>
</dbReference>
<evidence type="ECO:0000313" key="8">
    <source>
        <dbReference type="Proteomes" id="UP001347884"/>
    </source>
</evidence>
<evidence type="ECO:0000259" key="2">
    <source>
        <dbReference type="Pfam" id="PF13472"/>
    </source>
</evidence>
<dbReference type="Proteomes" id="UP001347884">
    <property type="component" value="Unassembled WGS sequence"/>
</dbReference>
<dbReference type="InterPro" id="IPR050793">
    <property type="entry name" value="CMP-NeuNAc_synthase"/>
</dbReference>
<reference evidence="3" key="4">
    <citation type="submission" date="2022-05" db="EMBL/GenBank/DDBJ databases">
        <authorList>
            <person name="Chen Y."/>
            <person name="Zhu J."/>
            <person name="Zhu K."/>
        </authorList>
    </citation>
    <scope>NUCLEOTIDE SEQUENCE</scope>
    <source>
        <strain evidence="3">AV25</strain>
    </source>
</reference>
<evidence type="ECO:0000313" key="5">
    <source>
        <dbReference type="EMBL" id="RZN57997.1"/>
    </source>
</evidence>